<comment type="similarity">
    <text evidence="3">In the N-terminal section; belongs to the PMEI family.</text>
</comment>
<dbReference type="Pfam" id="PF01095">
    <property type="entry name" value="Pectinesterase"/>
    <property type="match status" value="1"/>
</dbReference>
<comment type="caution">
    <text evidence="11">The sequence shown here is derived from an EMBL/GenBank/DDBJ whole genome shotgun (WGS) entry which is preliminary data.</text>
</comment>
<dbReference type="InterPro" id="IPR035513">
    <property type="entry name" value="Invertase/methylesterase_inhib"/>
</dbReference>
<dbReference type="PROSITE" id="PS00800">
    <property type="entry name" value="PECTINESTERASE_1"/>
    <property type="match status" value="1"/>
</dbReference>
<dbReference type="SUPFAM" id="SSF101148">
    <property type="entry name" value="Plant invertase/pectin methylesterase inhibitor"/>
    <property type="match status" value="1"/>
</dbReference>
<comment type="similarity">
    <text evidence="4">In the C-terminal section; belongs to the pectinesterase family.</text>
</comment>
<evidence type="ECO:0000256" key="9">
    <source>
        <dbReference type="RuleBase" id="RU000589"/>
    </source>
</evidence>
<protein>
    <recommendedName>
        <fullName evidence="9">Pectinesterase</fullName>
        <ecNumber evidence="9">3.1.1.11</ecNumber>
    </recommendedName>
</protein>
<dbReference type="CDD" id="cd15798">
    <property type="entry name" value="PMEI-like_3"/>
    <property type="match status" value="1"/>
</dbReference>
<gene>
    <name evidence="11" type="ORF">DVH24_018266</name>
</gene>
<evidence type="ECO:0000256" key="8">
    <source>
        <dbReference type="PROSITE-ProRule" id="PRU10040"/>
    </source>
</evidence>
<evidence type="ECO:0000256" key="5">
    <source>
        <dbReference type="ARBA" id="ARBA00022512"/>
    </source>
</evidence>
<accession>A0A498KII1</accession>
<evidence type="ECO:0000256" key="2">
    <source>
        <dbReference type="ARBA" id="ARBA00005184"/>
    </source>
</evidence>
<dbReference type="InterPro" id="IPR033131">
    <property type="entry name" value="Pectinesterase_Asp_AS"/>
</dbReference>
<dbReference type="STRING" id="3750.A0A498KII1"/>
<proteinExistence type="inferred from homology"/>
<dbReference type="InterPro" id="IPR012334">
    <property type="entry name" value="Pectin_lyas_fold"/>
</dbReference>
<keyword evidence="9" id="KW-0964">Secreted</keyword>
<evidence type="ECO:0000256" key="3">
    <source>
        <dbReference type="ARBA" id="ARBA00006027"/>
    </source>
</evidence>
<dbReference type="InterPro" id="IPR000070">
    <property type="entry name" value="Pectinesterase_cat"/>
</dbReference>
<dbReference type="FunFam" id="2.160.20.10:FF:000001">
    <property type="entry name" value="Pectinesterase"/>
    <property type="match status" value="1"/>
</dbReference>
<evidence type="ECO:0000256" key="4">
    <source>
        <dbReference type="ARBA" id="ARBA00007786"/>
    </source>
</evidence>
<keyword evidence="9" id="KW-0961">Cell wall biogenesis/degradation</keyword>
<dbReference type="SMART" id="SM00856">
    <property type="entry name" value="PMEI"/>
    <property type="match status" value="1"/>
</dbReference>
<evidence type="ECO:0000256" key="7">
    <source>
        <dbReference type="ARBA" id="ARBA00023085"/>
    </source>
</evidence>
<dbReference type="GO" id="GO:0030599">
    <property type="term" value="F:pectinesterase activity"/>
    <property type="evidence" value="ECO:0007669"/>
    <property type="project" value="UniProtKB-UniRule"/>
</dbReference>
<dbReference type="PANTHER" id="PTHR31707">
    <property type="entry name" value="PECTINESTERASE"/>
    <property type="match status" value="1"/>
</dbReference>
<dbReference type="PROSITE" id="PS00503">
    <property type="entry name" value="PECTINESTERASE_2"/>
    <property type="match status" value="1"/>
</dbReference>
<dbReference type="InterPro" id="IPR018040">
    <property type="entry name" value="Pectinesterase_Tyr_AS"/>
</dbReference>
<dbReference type="AlphaFoldDB" id="A0A498KII1"/>
<evidence type="ECO:0000259" key="10">
    <source>
        <dbReference type="SMART" id="SM00856"/>
    </source>
</evidence>
<sequence length="545" mass="61432">MNSKSKTYRSRNRIKKMNKLIIFFPSLTSLLLMSSFSAILHPSLCSSALASAPSHNHFTAFHHFLETNINRTAASIGTTQKSIRALLRLQELYVQERNALRDCLEMLDQTLYELGQAIDDLHGLRVSYGNLKTLLSAAMTNQNTCIDGFFELEELDSQNQKGLKGHLQGLLSPISESMSNCLAMIRNQEQILNSQKRVSSSPTKKSSKKRFPKWMLPGDRNLMQRLVPRIRADIVVATDGSGDYETIGEALKMAPNFSIDRFVIRIKSGVYNETVEIAREKSNIMLVGEGMKSTIITGSKSFADGFSTFATATLTVIGDKFLARDLTITNTAGSEKFQAVAARVTSNSAFYRCNFSSYQDTLYVHSLRQFYRNCIIEGTIDFIFGNAAAVFQRCRVIVRKPIPGQTVMITAQGRTDPNQNTGISLQKCTIVAVPEFNKTERQTFRAFLGRPWRNYSRTVVMRSYLGDFIHPQGWSKWDEFTTVDTVEYIEYFNFGPGSDTKQRVNWGGYKRNCSEEIVRQFTVGLFLHGESDWIQTTGIPLSYGS</sequence>
<dbReference type="Gene3D" id="2.160.20.10">
    <property type="entry name" value="Single-stranded right-handed beta-helix, Pectin lyase-like"/>
    <property type="match status" value="1"/>
</dbReference>
<dbReference type="Pfam" id="PF04043">
    <property type="entry name" value="PMEI"/>
    <property type="match status" value="1"/>
</dbReference>
<evidence type="ECO:0000256" key="6">
    <source>
        <dbReference type="ARBA" id="ARBA00022801"/>
    </source>
</evidence>
<evidence type="ECO:0000256" key="1">
    <source>
        <dbReference type="ARBA" id="ARBA00004191"/>
    </source>
</evidence>
<comment type="catalytic activity">
    <reaction evidence="9">
        <text>[(1-&gt;4)-alpha-D-galacturonosyl methyl ester](n) + n H2O = [(1-&gt;4)-alpha-D-galacturonosyl](n) + n methanol + n H(+)</text>
        <dbReference type="Rhea" id="RHEA:22380"/>
        <dbReference type="Rhea" id="RHEA-COMP:14570"/>
        <dbReference type="Rhea" id="RHEA-COMP:14573"/>
        <dbReference type="ChEBI" id="CHEBI:15377"/>
        <dbReference type="ChEBI" id="CHEBI:15378"/>
        <dbReference type="ChEBI" id="CHEBI:17790"/>
        <dbReference type="ChEBI" id="CHEBI:140522"/>
        <dbReference type="ChEBI" id="CHEBI:140523"/>
        <dbReference type="EC" id="3.1.1.11"/>
    </reaction>
</comment>
<dbReference type="NCBIfam" id="TIGR01614">
    <property type="entry name" value="PME_inhib"/>
    <property type="match status" value="1"/>
</dbReference>
<evidence type="ECO:0000313" key="11">
    <source>
        <dbReference type="EMBL" id="RXI06224.1"/>
    </source>
</evidence>
<dbReference type="SUPFAM" id="SSF51126">
    <property type="entry name" value="Pectin lyase-like"/>
    <property type="match status" value="1"/>
</dbReference>
<dbReference type="EC" id="3.1.1.11" evidence="9"/>
<comment type="function">
    <text evidence="9">Acts in the modification of cell walls via demethylesterification of cell wall pectin.</text>
</comment>
<feature type="domain" description="Pectinesterase inhibitor" evidence="10">
    <location>
        <begin position="27"/>
        <end position="184"/>
    </location>
</feature>
<keyword evidence="12" id="KW-1185">Reference proteome</keyword>
<keyword evidence="7 9" id="KW-0063">Aspartyl esterase</keyword>
<evidence type="ECO:0000313" key="12">
    <source>
        <dbReference type="Proteomes" id="UP000290289"/>
    </source>
</evidence>
<name>A0A498KII1_MALDO</name>
<dbReference type="GO" id="GO:0004857">
    <property type="term" value="F:enzyme inhibitor activity"/>
    <property type="evidence" value="ECO:0007669"/>
    <property type="project" value="InterPro"/>
</dbReference>
<organism evidence="11 12">
    <name type="scientific">Malus domestica</name>
    <name type="common">Apple</name>
    <name type="synonym">Pyrus malus</name>
    <dbReference type="NCBI Taxonomy" id="3750"/>
    <lineage>
        <taxon>Eukaryota</taxon>
        <taxon>Viridiplantae</taxon>
        <taxon>Streptophyta</taxon>
        <taxon>Embryophyta</taxon>
        <taxon>Tracheophyta</taxon>
        <taxon>Spermatophyta</taxon>
        <taxon>Magnoliopsida</taxon>
        <taxon>eudicotyledons</taxon>
        <taxon>Gunneridae</taxon>
        <taxon>Pentapetalae</taxon>
        <taxon>rosids</taxon>
        <taxon>fabids</taxon>
        <taxon>Rosales</taxon>
        <taxon>Rosaceae</taxon>
        <taxon>Amygdaloideae</taxon>
        <taxon>Maleae</taxon>
        <taxon>Malus</taxon>
    </lineage>
</organism>
<reference evidence="11 12" key="1">
    <citation type="submission" date="2018-10" db="EMBL/GenBank/DDBJ databases">
        <title>A high-quality apple genome assembly.</title>
        <authorList>
            <person name="Hu J."/>
        </authorList>
    </citation>
    <scope>NUCLEOTIDE SEQUENCE [LARGE SCALE GENOMIC DNA]</scope>
    <source>
        <strain evidence="12">cv. HFTH1</strain>
        <tissue evidence="11">Young leaf</tissue>
    </source>
</reference>
<keyword evidence="5 9" id="KW-0134">Cell wall</keyword>
<dbReference type="Proteomes" id="UP000290289">
    <property type="component" value="Chromosome 2"/>
</dbReference>
<dbReference type="Gene3D" id="1.20.140.40">
    <property type="entry name" value="Invertase/pectin methylesterase inhibitor family protein"/>
    <property type="match status" value="1"/>
</dbReference>
<feature type="active site" evidence="8">
    <location>
        <position position="381"/>
    </location>
</feature>
<dbReference type="GO" id="GO:0045490">
    <property type="term" value="P:pectin catabolic process"/>
    <property type="evidence" value="ECO:0007669"/>
    <property type="project" value="UniProtKB-UniRule"/>
</dbReference>
<dbReference type="GO" id="GO:0042545">
    <property type="term" value="P:cell wall modification"/>
    <property type="evidence" value="ECO:0007669"/>
    <property type="project" value="UniProtKB-UniRule"/>
</dbReference>
<comment type="subcellular location">
    <subcellularLocation>
        <location evidence="1 9">Secreted</location>
        <location evidence="1 9">Cell wall</location>
    </subcellularLocation>
</comment>
<comment type="pathway">
    <text evidence="2 9">Glycan metabolism; pectin degradation; 2-dehydro-3-deoxy-D-gluconate from pectin: step 1/5.</text>
</comment>
<dbReference type="InterPro" id="IPR011050">
    <property type="entry name" value="Pectin_lyase_fold/virulence"/>
</dbReference>
<dbReference type="EMBL" id="RDQH01000328">
    <property type="protein sequence ID" value="RXI06224.1"/>
    <property type="molecule type" value="Genomic_DNA"/>
</dbReference>
<dbReference type="UniPathway" id="UPA00545">
    <property type="reaction ID" value="UER00823"/>
</dbReference>
<keyword evidence="6 9" id="KW-0378">Hydrolase</keyword>
<dbReference type="InterPro" id="IPR006501">
    <property type="entry name" value="Pectinesterase_inhib_dom"/>
</dbReference>